<feature type="domain" description="PAC" evidence="9">
    <location>
        <begin position="201"/>
        <end position="255"/>
    </location>
</feature>
<evidence type="ECO:0000256" key="1">
    <source>
        <dbReference type="ARBA" id="ARBA00000085"/>
    </source>
</evidence>
<dbReference type="STRING" id="643867.Ftrac_0032"/>
<dbReference type="RefSeq" id="WP_013452200.1">
    <property type="nucleotide sequence ID" value="NC_014759.1"/>
</dbReference>
<sequence length="856" mass="99577">MSNQIQISLDKFMELSLDILCTIDKKGYFLSVSHACKKIWGYEPQELEGKLFLDFVAPQDFNKTANIQQEIKSGKEVAFFENHFVHKKGFSVPIVWSAKYDKKKELLYCVAKESTSIKNKESEGEKILKSSHALINGTQNLIYSIDKDYNLLASNQAMKNRILDDTSFDLTVGQNILQIPLLPAEYIDKWKLLFDECFKGKEISIEIPPSEADYVKPAWIHANLTPIYENEVVIGLVCHSTDITEKKEIELELQKQNDLVQNILQHIPMGVAVNENSTGKQILINQQFSKAYGWPENELTDVSTFFNKIYPEENYRKEIIARITADIESGNMSRMQWSEIKITTKKGNTKYVDAKNIPLTEQDLMISTVTDVTDRVGNRKVLEETLKEKENILESISDAFYALDKDYNFTYVNNSALKTMGKDRNDLIGKNAFEEFPQLKKSIFKDYLEEVNRTGKPAQFEFYYQFYDLWFDESIYPSEHGFSVFYKDITKKKIIDKALEEAYEKESEILDSISDAFVAVDQNLNFTYFNKKAEKLLNITQEEALGKNQWDLFNYAKGTIAEEEYNKALKNNETRTFDFYDELLDKWFNIRSYPSKRGLSIYFRDITLEKKQQEELEKLNQELQDYTHKLEQSNQELEQFAYIASHDLQEPLRMVSSFITQLQKKYENQLDDKAQTYINFAVDGAQRMRQIIIDLLEYSRAGTQKVELQKLDLNNEIAEVLSLLHSSINKKNIELEIDELPEIDYSKTAIRQLFHNLIGNAIKYSKKGEGRKIEIRFKEFKKHYQFKISDNGIGIDPKYHEKIFIIFQRLHSKSEYSGTGLGLAICKKIVEKYGGNIWVESQFGKGSNFYFTVPKK</sequence>
<dbReference type="Pfam" id="PF08447">
    <property type="entry name" value="PAS_3"/>
    <property type="match status" value="1"/>
</dbReference>
<dbReference type="SUPFAM" id="SSF55874">
    <property type="entry name" value="ATPase domain of HSP90 chaperone/DNA topoisomerase II/histidine kinase"/>
    <property type="match status" value="1"/>
</dbReference>
<dbReference type="CDD" id="cd00130">
    <property type="entry name" value="PAS"/>
    <property type="match status" value="3"/>
</dbReference>
<dbReference type="InterPro" id="IPR004358">
    <property type="entry name" value="Sig_transdc_His_kin-like_C"/>
</dbReference>
<name>E4TUS1_MARTH</name>
<evidence type="ECO:0000256" key="5">
    <source>
        <dbReference type="ARBA" id="ARBA00022777"/>
    </source>
</evidence>
<keyword evidence="5 10" id="KW-0418">Kinase</keyword>
<evidence type="ECO:0000256" key="2">
    <source>
        <dbReference type="ARBA" id="ARBA00012438"/>
    </source>
</evidence>
<dbReference type="SMART" id="SM00387">
    <property type="entry name" value="HATPase_c"/>
    <property type="match status" value="1"/>
</dbReference>
<feature type="domain" description="Histidine kinase" evidence="7">
    <location>
        <begin position="643"/>
        <end position="856"/>
    </location>
</feature>
<gene>
    <name evidence="10" type="ordered locus">Ftrac_0032</name>
</gene>
<dbReference type="Pfam" id="PF02518">
    <property type="entry name" value="HATPase_c"/>
    <property type="match status" value="1"/>
</dbReference>
<dbReference type="Gene3D" id="3.30.450.20">
    <property type="entry name" value="PAS domain"/>
    <property type="match status" value="5"/>
</dbReference>
<dbReference type="InterPro" id="IPR013655">
    <property type="entry name" value="PAS_fold_3"/>
</dbReference>
<dbReference type="InterPro" id="IPR000014">
    <property type="entry name" value="PAS"/>
</dbReference>
<dbReference type="PANTHER" id="PTHR43304:SF1">
    <property type="entry name" value="PAC DOMAIN-CONTAINING PROTEIN"/>
    <property type="match status" value="1"/>
</dbReference>
<protein>
    <recommendedName>
        <fullName evidence="2">histidine kinase</fullName>
        <ecNumber evidence="2">2.7.13.3</ecNumber>
    </recommendedName>
</protein>
<dbReference type="InterPro" id="IPR036097">
    <property type="entry name" value="HisK_dim/P_sf"/>
</dbReference>
<dbReference type="InterPro" id="IPR003594">
    <property type="entry name" value="HATPase_dom"/>
</dbReference>
<dbReference type="PROSITE" id="PS50113">
    <property type="entry name" value="PAC"/>
    <property type="match status" value="1"/>
</dbReference>
<dbReference type="SUPFAM" id="SSF55785">
    <property type="entry name" value="PYP-like sensor domain (PAS domain)"/>
    <property type="match status" value="5"/>
</dbReference>
<evidence type="ECO:0000256" key="4">
    <source>
        <dbReference type="ARBA" id="ARBA00022679"/>
    </source>
</evidence>
<dbReference type="InterPro" id="IPR000700">
    <property type="entry name" value="PAS-assoc_C"/>
</dbReference>
<dbReference type="EC" id="2.7.13.3" evidence="2"/>
<dbReference type="InterPro" id="IPR035965">
    <property type="entry name" value="PAS-like_dom_sf"/>
</dbReference>
<dbReference type="GO" id="GO:0000155">
    <property type="term" value="F:phosphorelay sensor kinase activity"/>
    <property type="evidence" value="ECO:0007669"/>
    <property type="project" value="InterPro"/>
</dbReference>
<reference evidence="10 11" key="1">
    <citation type="journal article" date="2011" name="Stand. Genomic Sci.">
        <title>Complete genome sequence of Marivirga tractuosa type strain (H-43).</title>
        <authorList>
            <person name="Pagani I."/>
            <person name="Chertkov O."/>
            <person name="Lapidus A."/>
            <person name="Lucas S."/>
            <person name="Del Rio T.G."/>
            <person name="Tice H."/>
            <person name="Copeland A."/>
            <person name="Cheng J.F."/>
            <person name="Nolan M."/>
            <person name="Saunders E."/>
            <person name="Pitluck S."/>
            <person name="Held B."/>
            <person name="Goodwin L."/>
            <person name="Liolios K."/>
            <person name="Ovchinikova G."/>
            <person name="Ivanova N."/>
            <person name="Mavromatis K."/>
            <person name="Pati A."/>
            <person name="Chen A."/>
            <person name="Palaniappan K."/>
            <person name="Land M."/>
            <person name="Hauser L."/>
            <person name="Jeffries C.D."/>
            <person name="Detter J.C."/>
            <person name="Han C."/>
            <person name="Tapia R."/>
            <person name="Ngatchou-Djao O.D."/>
            <person name="Rohde M."/>
            <person name="Goker M."/>
            <person name="Spring S."/>
            <person name="Sikorski J."/>
            <person name="Woyke T."/>
            <person name="Bristow J."/>
            <person name="Eisen J.A."/>
            <person name="Markowitz V."/>
            <person name="Hugenholtz P."/>
            <person name="Klenk H.P."/>
            <person name="Kyrpides N.C."/>
        </authorList>
    </citation>
    <scope>NUCLEOTIDE SEQUENCE [LARGE SCALE GENOMIC DNA]</scope>
    <source>
        <strain evidence="11">ATCC 23168 / DSM 4126 / NBRC 15989 / NCIMB 1408 / VKM B-1430 / H-43</strain>
    </source>
</reference>
<feature type="domain" description="PAS" evidence="8">
    <location>
        <begin position="5"/>
        <end position="75"/>
    </location>
</feature>
<comment type="catalytic activity">
    <reaction evidence="1">
        <text>ATP + protein L-histidine = ADP + protein N-phospho-L-histidine.</text>
        <dbReference type="EC" id="2.7.13.3"/>
    </reaction>
</comment>
<evidence type="ECO:0000259" key="7">
    <source>
        <dbReference type="PROSITE" id="PS50109"/>
    </source>
</evidence>
<dbReference type="InterPro" id="IPR052162">
    <property type="entry name" value="Sensor_kinase/Photoreceptor"/>
</dbReference>
<dbReference type="Pfam" id="PF08448">
    <property type="entry name" value="PAS_4"/>
    <property type="match status" value="2"/>
</dbReference>
<dbReference type="eggNOG" id="COG3829">
    <property type="taxonomic scope" value="Bacteria"/>
</dbReference>
<keyword evidence="6" id="KW-0175">Coiled coil</keyword>
<dbReference type="AlphaFoldDB" id="E4TUS1"/>
<feature type="domain" description="PAS" evidence="8">
    <location>
        <begin position="385"/>
        <end position="436"/>
    </location>
</feature>
<dbReference type="OrthoDB" id="905895at2"/>
<dbReference type="PRINTS" id="PR00344">
    <property type="entry name" value="BCTRLSENSOR"/>
</dbReference>
<keyword evidence="11" id="KW-1185">Reference proteome</keyword>
<dbReference type="SMART" id="SM00091">
    <property type="entry name" value="PAS"/>
    <property type="match status" value="4"/>
</dbReference>
<dbReference type="FunFam" id="3.30.565.10:FF:000006">
    <property type="entry name" value="Sensor histidine kinase WalK"/>
    <property type="match status" value="1"/>
</dbReference>
<dbReference type="SMART" id="SM00388">
    <property type="entry name" value="HisKA"/>
    <property type="match status" value="1"/>
</dbReference>
<evidence type="ECO:0000256" key="6">
    <source>
        <dbReference type="SAM" id="Coils"/>
    </source>
</evidence>
<dbReference type="PROSITE" id="PS50112">
    <property type="entry name" value="PAS"/>
    <property type="match status" value="3"/>
</dbReference>
<dbReference type="InterPro" id="IPR013656">
    <property type="entry name" value="PAS_4"/>
</dbReference>
<dbReference type="PANTHER" id="PTHR43304">
    <property type="entry name" value="PHYTOCHROME-LIKE PROTEIN CPH1"/>
    <property type="match status" value="1"/>
</dbReference>
<dbReference type="eggNOG" id="COG4251">
    <property type="taxonomic scope" value="Bacteria"/>
</dbReference>
<evidence type="ECO:0000259" key="8">
    <source>
        <dbReference type="PROSITE" id="PS50112"/>
    </source>
</evidence>
<dbReference type="SUPFAM" id="SSF47384">
    <property type="entry name" value="Homodimeric domain of signal transducing histidine kinase"/>
    <property type="match status" value="1"/>
</dbReference>
<proteinExistence type="predicted"/>
<dbReference type="Proteomes" id="UP000008720">
    <property type="component" value="Chromosome"/>
</dbReference>
<dbReference type="InterPro" id="IPR005467">
    <property type="entry name" value="His_kinase_dom"/>
</dbReference>
<dbReference type="PROSITE" id="PS50109">
    <property type="entry name" value="HIS_KIN"/>
    <property type="match status" value="1"/>
</dbReference>
<dbReference type="Pfam" id="PF13426">
    <property type="entry name" value="PAS_9"/>
    <property type="match status" value="1"/>
</dbReference>
<evidence type="ECO:0000313" key="11">
    <source>
        <dbReference type="Proteomes" id="UP000008720"/>
    </source>
</evidence>
<dbReference type="CDD" id="cd00082">
    <property type="entry name" value="HisKA"/>
    <property type="match status" value="1"/>
</dbReference>
<evidence type="ECO:0000259" key="9">
    <source>
        <dbReference type="PROSITE" id="PS50113"/>
    </source>
</evidence>
<dbReference type="Gene3D" id="1.10.287.130">
    <property type="match status" value="1"/>
</dbReference>
<dbReference type="Gene3D" id="3.30.565.10">
    <property type="entry name" value="Histidine kinase-like ATPase, C-terminal domain"/>
    <property type="match status" value="1"/>
</dbReference>
<evidence type="ECO:0000256" key="3">
    <source>
        <dbReference type="ARBA" id="ARBA00022553"/>
    </source>
</evidence>
<feature type="coiled-coil region" evidence="6">
    <location>
        <begin position="609"/>
        <end position="636"/>
    </location>
</feature>
<dbReference type="InterPro" id="IPR036890">
    <property type="entry name" value="HATPase_C_sf"/>
</dbReference>
<keyword evidence="3" id="KW-0597">Phosphoprotein</keyword>
<feature type="domain" description="PAS" evidence="8">
    <location>
        <begin position="502"/>
        <end position="572"/>
    </location>
</feature>
<dbReference type="KEGG" id="mtt:Ftrac_0032"/>
<keyword evidence="4" id="KW-0808">Transferase</keyword>
<dbReference type="HOGENOM" id="CLU_000445_114_71_10"/>
<organism evidence="10 11">
    <name type="scientific">Marivirga tractuosa (strain ATCC 23168 / DSM 4126 / NBRC 15989 / NCIMB 1408 / VKM B-1430 / H-43)</name>
    <name type="common">Microscilla tractuosa</name>
    <name type="synonym">Flexibacter tractuosus</name>
    <dbReference type="NCBI Taxonomy" id="643867"/>
    <lineage>
        <taxon>Bacteria</taxon>
        <taxon>Pseudomonadati</taxon>
        <taxon>Bacteroidota</taxon>
        <taxon>Cytophagia</taxon>
        <taxon>Cytophagales</taxon>
        <taxon>Marivirgaceae</taxon>
        <taxon>Marivirga</taxon>
    </lineage>
</organism>
<dbReference type="EMBL" id="CP002349">
    <property type="protein sequence ID" value="ADR20049.1"/>
    <property type="molecule type" value="Genomic_DNA"/>
</dbReference>
<dbReference type="NCBIfam" id="TIGR00229">
    <property type="entry name" value="sensory_box"/>
    <property type="match status" value="4"/>
</dbReference>
<evidence type="ECO:0000313" key="10">
    <source>
        <dbReference type="EMBL" id="ADR20049.1"/>
    </source>
</evidence>
<dbReference type="Pfam" id="PF00512">
    <property type="entry name" value="HisKA"/>
    <property type="match status" value="1"/>
</dbReference>
<dbReference type="InterPro" id="IPR003661">
    <property type="entry name" value="HisK_dim/P_dom"/>
</dbReference>
<accession>E4TUS1</accession>